<name>A0A1I2QLP0_9FIRM</name>
<dbReference type="Pfam" id="PF25601">
    <property type="entry name" value="AAA_lid_14"/>
    <property type="match status" value="1"/>
</dbReference>
<dbReference type="InterPro" id="IPR027417">
    <property type="entry name" value="P-loop_NTPase"/>
</dbReference>
<evidence type="ECO:0000313" key="10">
    <source>
        <dbReference type="Proteomes" id="UP000199337"/>
    </source>
</evidence>
<feature type="domain" description="Sigma-54 factor interaction" evidence="8">
    <location>
        <begin position="170"/>
        <end position="399"/>
    </location>
</feature>
<dbReference type="InterPro" id="IPR035965">
    <property type="entry name" value="PAS-like_dom_sf"/>
</dbReference>
<dbReference type="PROSITE" id="PS50045">
    <property type="entry name" value="SIGMA54_INTERACT_4"/>
    <property type="match status" value="1"/>
</dbReference>
<keyword evidence="10" id="KW-1185">Reference proteome</keyword>
<dbReference type="GO" id="GO:0005524">
    <property type="term" value="F:ATP binding"/>
    <property type="evidence" value="ECO:0007669"/>
    <property type="project" value="UniProtKB-KW"/>
</dbReference>
<dbReference type="OrthoDB" id="1803236at2"/>
<evidence type="ECO:0000256" key="6">
    <source>
        <dbReference type="ARBA" id="ARBA00023163"/>
    </source>
</evidence>
<evidence type="ECO:0000256" key="2">
    <source>
        <dbReference type="ARBA" id="ARBA00022797"/>
    </source>
</evidence>
<evidence type="ECO:0000256" key="4">
    <source>
        <dbReference type="ARBA" id="ARBA00023015"/>
    </source>
</evidence>
<dbReference type="Gene3D" id="3.30.450.20">
    <property type="entry name" value="PAS domain"/>
    <property type="match status" value="1"/>
</dbReference>
<evidence type="ECO:0000313" key="9">
    <source>
        <dbReference type="EMBL" id="SFG28229.1"/>
    </source>
</evidence>
<dbReference type="GO" id="GO:0006355">
    <property type="term" value="P:regulation of DNA-templated transcription"/>
    <property type="evidence" value="ECO:0007669"/>
    <property type="project" value="InterPro"/>
</dbReference>
<dbReference type="Proteomes" id="UP000199337">
    <property type="component" value="Unassembled WGS sequence"/>
</dbReference>
<dbReference type="FunFam" id="3.40.50.300:FF:000006">
    <property type="entry name" value="DNA-binding transcriptional regulator NtrC"/>
    <property type="match status" value="1"/>
</dbReference>
<protein>
    <recommendedName>
        <fullName evidence="7">HTH-type transcriptional regulatory protein TyrR</fullName>
    </recommendedName>
</protein>
<dbReference type="AlphaFoldDB" id="A0A1I2QLP0"/>
<gene>
    <name evidence="9" type="ORF">SAMN05660649_01260</name>
</gene>
<dbReference type="InterPro" id="IPR058031">
    <property type="entry name" value="AAA_lid_NorR"/>
</dbReference>
<dbReference type="GO" id="GO:0003677">
    <property type="term" value="F:DNA binding"/>
    <property type="evidence" value="ECO:0007669"/>
    <property type="project" value="UniProtKB-KW"/>
</dbReference>
<evidence type="ECO:0000259" key="8">
    <source>
        <dbReference type="PROSITE" id="PS50045"/>
    </source>
</evidence>
<dbReference type="Gene3D" id="3.40.50.300">
    <property type="entry name" value="P-loop containing nucleotide triphosphate hydrolases"/>
    <property type="match status" value="1"/>
</dbReference>
<dbReference type="InterPro" id="IPR030828">
    <property type="entry name" value="HTH_TyrR"/>
</dbReference>
<dbReference type="Gene3D" id="1.10.10.60">
    <property type="entry name" value="Homeodomain-like"/>
    <property type="match status" value="1"/>
</dbReference>
<dbReference type="InterPro" id="IPR002078">
    <property type="entry name" value="Sigma_54_int"/>
</dbReference>
<dbReference type="STRING" id="341036.SAMN05660649_01260"/>
<organism evidence="9 10">
    <name type="scientific">Desulfotruncus arcticus DSM 17038</name>
    <dbReference type="NCBI Taxonomy" id="1121424"/>
    <lineage>
        <taxon>Bacteria</taxon>
        <taxon>Bacillati</taxon>
        <taxon>Bacillota</taxon>
        <taxon>Clostridia</taxon>
        <taxon>Eubacteriales</taxon>
        <taxon>Desulfallaceae</taxon>
        <taxon>Desulfotruncus</taxon>
    </lineage>
</organism>
<dbReference type="InterPro" id="IPR025944">
    <property type="entry name" value="Sigma_54_int_dom_CS"/>
</dbReference>
<dbReference type="InterPro" id="IPR025662">
    <property type="entry name" value="Sigma_54_int_dom_ATP-bd_1"/>
</dbReference>
<reference evidence="10" key="1">
    <citation type="submission" date="2016-10" db="EMBL/GenBank/DDBJ databases">
        <authorList>
            <person name="Varghese N."/>
            <person name="Submissions S."/>
        </authorList>
    </citation>
    <scope>NUCLEOTIDE SEQUENCE [LARGE SCALE GENOMIC DNA]</scope>
    <source>
        <strain evidence="10">DSM 17038</strain>
    </source>
</reference>
<dbReference type="SMART" id="SM00382">
    <property type="entry name" value="AAA"/>
    <property type="match status" value="1"/>
</dbReference>
<dbReference type="PROSITE" id="PS00688">
    <property type="entry name" value="SIGMA54_INTERACT_3"/>
    <property type="match status" value="1"/>
</dbReference>
<evidence type="ECO:0000256" key="3">
    <source>
        <dbReference type="ARBA" id="ARBA00022840"/>
    </source>
</evidence>
<dbReference type="SUPFAM" id="SSF55785">
    <property type="entry name" value="PYP-like sensor domain (PAS domain)"/>
    <property type="match status" value="1"/>
</dbReference>
<dbReference type="PROSITE" id="PS00676">
    <property type="entry name" value="SIGMA54_INTERACT_2"/>
    <property type="match status" value="1"/>
</dbReference>
<keyword evidence="3" id="KW-0067">ATP-binding</keyword>
<accession>A0A1I2QLP0</accession>
<dbReference type="PROSITE" id="PS00675">
    <property type="entry name" value="SIGMA54_INTERACT_1"/>
    <property type="match status" value="1"/>
</dbReference>
<dbReference type="EMBL" id="FOOX01000003">
    <property type="protein sequence ID" value="SFG28229.1"/>
    <property type="molecule type" value="Genomic_DNA"/>
</dbReference>
<dbReference type="CDD" id="cd00009">
    <property type="entry name" value="AAA"/>
    <property type="match status" value="1"/>
</dbReference>
<evidence type="ECO:0000256" key="7">
    <source>
        <dbReference type="ARBA" id="ARBA00029500"/>
    </source>
</evidence>
<dbReference type="SUPFAM" id="SSF46689">
    <property type="entry name" value="Homeodomain-like"/>
    <property type="match status" value="1"/>
</dbReference>
<dbReference type="Gene3D" id="1.10.8.60">
    <property type="match status" value="1"/>
</dbReference>
<keyword evidence="2" id="KW-0058">Aromatic hydrocarbons catabolism</keyword>
<evidence type="ECO:0000256" key="1">
    <source>
        <dbReference type="ARBA" id="ARBA00022741"/>
    </source>
</evidence>
<dbReference type="SUPFAM" id="SSF52540">
    <property type="entry name" value="P-loop containing nucleoside triphosphate hydrolases"/>
    <property type="match status" value="1"/>
</dbReference>
<evidence type="ECO:0000256" key="5">
    <source>
        <dbReference type="ARBA" id="ARBA00023125"/>
    </source>
</evidence>
<dbReference type="InterPro" id="IPR003593">
    <property type="entry name" value="AAA+_ATPase"/>
</dbReference>
<dbReference type="Pfam" id="PF18024">
    <property type="entry name" value="HTH_50"/>
    <property type="match status" value="1"/>
</dbReference>
<keyword evidence="5 9" id="KW-0238">DNA-binding</keyword>
<keyword evidence="6" id="KW-0804">Transcription</keyword>
<dbReference type="InterPro" id="IPR025943">
    <property type="entry name" value="Sigma_54_int_dom_ATP-bd_2"/>
</dbReference>
<sequence length="485" mass="53774">MRIHGITALTCLLGEGLVQLRTHFGAVLHKRGYTMTANRTSGRDSAQKEEDTCGIWITDGKGYNVGASRSYEMLSGLEASDFIGLHMSEMVKQKVLDQSVTLKILTEKRPVTIPQTILTNKRKLFASGTPIYDQDGNIILVVTRVSPGIGLSGKTIGNSKQIYIEGIDKVVATSPAMQNVLAKGARAANFDSTVLITGESGVGKEVVARLIHYLSRRSSGPFARINVGAIPEELFESELFGYRAGAFTGAAHSGKKGLVQAAQGGTLFLDEIGELPASMQVKLLHLLQSGEYLPVGAVQPEFADVRFIAATNRNLRDLVTQGKFREDLFYRLNVVPINIPPLRQRVEDIDLLINFFLERLTSKYQVEKDFTPGARSLLIDYKWPGNVRELENIVERFVVLYPDARIVKGMVEEELGLAKEHLNLESDNWELPNLQQAVQKFEKELIIKALGNSGSPVEVAKTLGIHRTTLLRKMQKYQIYKNFDT</sequence>
<proteinExistence type="predicted"/>
<dbReference type="PANTHER" id="PTHR32071">
    <property type="entry name" value="TRANSCRIPTIONAL REGULATORY PROTEIN"/>
    <property type="match status" value="1"/>
</dbReference>
<dbReference type="Pfam" id="PF00158">
    <property type="entry name" value="Sigma54_activat"/>
    <property type="match status" value="1"/>
</dbReference>
<dbReference type="InterPro" id="IPR009057">
    <property type="entry name" value="Homeodomain-like_sf"/>
</dbReference>
<keyword evidence="1" id="KW-0547">Nucleotide-binding</keyword>
<keyword evidence="4" id="KW-0805">Transcription regulation</keyword>